<evidence type="ECO:0000256" key="9">
    <source>
        <dbReference type="ARBA" id="ARBA00023242"/>
    </source>
</evidence>
<keyword evidence="5" id="KW-0548">Nucleotidyltransferase</keyword>
<evidence type="ECO:0000256" key="7">
    <source>
        <dbReference type="ARBA" id="ARBA00023042"/>
    </source>
</evidence>
<dbReference type="PANTHER" id="PTHR10367">
    <property type="entry name" value="MRNA-CAPPING ENZYME"/>
    <property type="match status" value="1"/>
</dbReference>
<evidence type="ECO:0000256" key="6">
    <source>
        <dbReference type="ARBA" id="ARBA00022741"/>
    </source>
</evidence>
<dbReference type="GO" id="GO:0005525">
    <property type="term" value="F:GTP binding"/>
    <property type="evidence" value="ECO:0007669"/>
    <property type="project" value="UniProtKB-KW"/>
</dbReference>
<keyword evidence="6" id="KW-0547">Nucleotide-binding</keyword>
<dbReference type="PANTHER" id="PTHR10367:SF17">
    <property type="entry name" value="MRNA-CAPPING ENZYME"/>
    <property type="match status" value="1"/>
</dbReference>
<accession>A0A2G5B392</accession>
<dbReference type="InterPro" id="IPR012340">
    <property type="entry name" value="NA-bd_OB-fold"/>
</dbReference>
<dbReference type="InterPro" id="IPR051029">
    <property type="entry name" value="mRNA_Capping_Enz/RNA_Phosphat"/>
</dbReference>
<dbReference type="AlphaFoldDB" id="A0A2G5B392"/>
<dbReference type="CDD" id="cd07895">
    <property type="entry name" value="Adenylation_mRNA_capping"/>
    <property type="match status" value="1"/>
</dbReference>
<proteinExistence type="predicted"/>
<evidence type="ECO:0000256" key="10">
    <source>
        <dbReference type="ARBA" id="ARBA00044624"/>
    </source>
</evidence>
<name>A0A2G5B392_COERN</name>
<evidence type="ECO:0000256" key="8">
    <source>
        <dbReference type="ARBA" id="ARBA00023134"/>
    </source>
</evidence>
<evidence type="ECO:0000259" key="11">
    <source>
        <dbReference type="Pfam" id="PF01331"/>
    </source>
</evidence>
<dbReference type="GO" id="GO:0005634">
    <property type="term" value="C:nucleus"/>
    <property type="evidence" value="ECO:0007669"/>
    <property type="project" value="UniProtKB-SubCell"/>
</dbReference>
<comment type="catalytic activity">
    <reaction evidence="10">
        <text>a 5'-end diphospho-ribonucleoside in mRNA + GTP + H(+) = a 5'-end (5'-triphosphoguanosine)-ribonucleoside in mRNA + diphosphate</text>
        <dbReference type="Rhea" id="RHEA:67012"/>
        <dbReference type="Rhea" id="RHEA-COMP:17165"/>
        <dbReference type="Rhea" id="RHEA-COMP:17166"/>
        <dbReference type="ChEBI" id="CHEBI:15378"/>
        <dbReference type="ChEBI" id="CHEBI:33019"/>
        <dbReference type="ChEBI" id="CHEBI:37565"/>
        <dbReference type="ChEBI" id="CHEBI:167616"/>
        <dbReference type="ChEBI" id="CHEBI:167617"/>
        <dbReference type="EC" id="2.7.7.50"/>
    </reaction>
    <physiologicalReaction direction="left-to-right" evidence="10">
        <dbReference type="Rhea" id="RHEA:67013"/>
    </physiologicalReaction>
</comment>
<dbReference type="SUPFAM" id="SSF56091">
    <property type="entry name" value="DNA ligase/mRNA capping enzyme, catalytic domain"/>
    <property type="match status" value="1"/>
</dbReference>
<dbReference type="GO" id="GO:0004484">
    <property type="term" value="F:mRNA guanylyltransferase activity"/>
    <property type="evidence" value="ECO:0007669"/>
    <property type="project" value="UniProtKB-EC"/>
</dbReference>
<keyword evidence="8" id="KW-0342">GTP-binding</keyword>
<keyword evidence="3" id="KW-0507">mRNA processing</keyword>
<dbReference type="Pfam" id="PF03919">
    <property type="entry name" value="mRNA_cap_C"/>
    <property type="match status" value="1"/>
</dbReference>
<keyword evidence="4" id="KW-0808">Transferase</keyword>
<dbReference type="EMBL" id="KZ303536">
    <property type="protein sequence ID" value="PIA13490.1"/>
    <property type="molecule type" value="Genomic_DNA"/>
</dbReference>
<dbReference type="GO" id="GO:0005524">
    <property type="term" value="F:ATP binding"/>
    <property type="evidence" value="ECO:0007669"/>
    <property type="project" value="InterPro"/>
</dbReference>
<dbReference type="Gene3D" id="2.40.50.140">
    <property type="entry name" value="Nucleic acid-binding proteins"/>
    <property type="match status" value="1"/>
</dbReference>
<evidence type="ECO:0000313" key="13">
    <source>
        <dbReference type="EMBL" id="PIA13490.1"/>
    </source>
</evidence>
<gene>
    <name evidence="13" type="ORF">COEREDRAFT_83452</name>
</gene>
<dbReference type="InterPro" id="IPR013846">
    <property type="entry name" value="mRNA_cap_enzyme_C"/>
</dbReference>
<evidence type="ECO:0000259" key="12">
    <source>
        <dbReference type="Pfam" id="PF03919"/>
    </source>
</evidence>
<evidence type="ECO:0000256" key="3">
    <source>
        <dbReference type="ARBA" id="ARBA00022664"/>
    </source>
</evidence>
<sequence>MTEVLPSIPGQQVTGSTLYELRRLVGELARTGRPAFPGSQPVSFTRTHTIPELLNEDYFVCEKSDGVRVLILMVLTPNGPQTYFITRKNEYYLAPYTCFPVPNNERFDQFHHKTLIDGELVIDTEPDGRQVRKLLGFDVLCVSGTSCMERTLESRLGYLNDHIIRPFNRMCRRVSPDYARNIPIIAEMKSFQRSYGVPLLYNEVIPKLKHKSDGLIFTSVSAPYSPGTCQKIIKWKPAGENSIDFKLRVIQDPIPQIILMVWHGENKYVDYGSMAMRNEDWLSKFSLIPDLDGRIAEVVYDPKYSPPALWRFMRFRDDKPHGNHVSVVDRIIESIQDNLELDELNQYMPQIRDNWKRRHA</sequence>
<evidence type="ECO:0000256" key="5">
    <source>
        <dbReference type="ARBA" id="ARBA00022695"/>
    </source>
</evidence>
<feature type="domain" description="mRNA capping enzyme C-terminal" evidence="12">
    <location>
        <begin position="240"/>
        <end position="344"/>
    </location>
</feature>
<comment type="subcellular location">
    <subcellularLocation>
        <location evidence="1">Nucleus</location>
    </subcellularLocation>
</comment>
<reference evidence="13 14" key="1">
    <citation type="journal article" date="2015" name="Genome Biol. Evol.">
        <title>Phylogenomic analyses indicate that early fungi evolved digesting cell walls of algal ancestors of land plants.</title>
        <authorList>
            <person name="Chang Y."/>
            <person name="Wang S."/>
            <person name="Sekimoto S."/>
            <person name="Aerts A.L."/>
            <person name="Choi C."/>
            <person name="Clum A."/>
            <person name="LaButti K.M."/>
            <person name="Lindquist E.A."/>
            <person name="Yee Ngan C."/>
            <person name="Ohm R.A."/>
            <person name="Salamov A.A."/>
            <person name="Grigoriev I.V."/>
            <person name="Spatafora J.W."/>
            <person name="Berbee M.L."/>
        </authorList>
    </citation>
    <scope>NUCLEOTIDE SEQUENCE [LARGE SCALE GENOMIC DNA]</scope>
    <source>
        <strain evidence="13 14">NRRL 1564</strain>
    </source>
</reference>
<organism evidence="13 14">
    <name type="scientific">Coemansia reversa (strain ATCC 12441 / NRRL 1564)</name>
    <dbReference type="NCBI Taxonomy" id="763665"/>
    <lineage>
        <taxon>Eukaryota</taxon>
        <taxon>Fungi</taxon>
        <taxon>Fungi incertae sedis</taxon>
        <taxon>Zoopagomycota</taxon>
        <taxon>Kickxellomycotina</taxon>
        <taxon>Kickxellomycetes</taxon>
        <taxon>Kickxellales</taxon>
        <taxon>Kickxellaceae</taxon>
        <taxon>Coemansia</taxon>
    </lineage>
</organism>
<dbReference type="STRING" id="763665.A0A2G5B392"/>
<dbReference type="GO" id="GO:0006370">
    <property type="term" value="P:7-methylguanosine mRNA capping"/>
    <property type="evidence" value="ECO:0007669"/>
    <property type="project" value="UniProtKB-KW"/>
</dbReference>
<dbReference type="OrthoDB" id="200924at2759"/>
<dbReference type="EC" id="2.7.7.50" evidence="2"/>
<keyword evidence="14" id="KW-1185">Reference proteome</keyword>
<dbReference type="Pfam" id="PF01331">
    <property type="entry name" value="mRNA_cap_enzyme"/>
    <property type="match status" value="1"/>
</dbReference>
<feature type="domain" description="mRNA capping enzyme adenylation" evidence="11">
    <location>
        <begin position="40"/>
        <end position="236"/>
    </location>
</feature>
<keyword evidence="7" id="KW-0506">mRNA capping</keyword>
<evidence type="ECO:0000256" key="1">
    <source>
        <dbReference type="ARBA" id="ARBA00004123"/>
    </source>
</evidence>
<keyword evidence="9" id="KW-0539">Nucleus</keyword>
<dbReference type="SUPFAM" id="SSF50249">
    <property type="entry name" value="Nucleic acid-binding proteins"/>
    <property type="match status" value="1"/>
</dbReference>
<dbReference type="Gene3D" id="3.30.470.30">
    <property type="entry name" value="DNA ligase/mRNA capping enzyme"/>
    <property type="match status" value="1"/>
</dbReference>
<evidence type="ECO:0000313" key="14">
    <source>
        <dbReference type="Proteomes" id="UP000242474"/>
    </source>
</evidence>
<protein>
    <recommendedName>
        <fullName evidence="2">mRNA guanylyltransferase</fullName>
        <ecNumber evidence="2">2.7.7.50</ecNumber>
    </recommendedName>
</protein>
<dbReference type="InterPro" id="IPR001339">
    <property type="entry name" value="mRNA_cap_enzyme_adenylation"/>
</dbReference>
<dbReference type="Proteomes" id="UP000242474">
    <property type="component" value="Unassembled WGS sequence"/>
</dbReference>
<evidence type="ECO:0000256" key="2">
    <source>
        <dbReference type="ARBA" id="ARBA00012475"/>
    </source>
</evidence>
<evidence type="ECO:0000256" key="4">
    <source>
        <dbReference type="ARBA" id="ARBA00022679"/>
    </source>
</evidence>